<evidence type="ECO:0000313" key="3">
    <source>
        <dbReference type="Proteomes" id="UP001054945"/>
    </source>
</evidence>
<dbReference type="Proteomes" id="UP001054945">
    <property type="component" value="Unassembled WGS sequence"/>
</dbReference>
<feature type="compositionally biased region" description="Basic and acidic residues" evidence="1">
    <location>
        <begin position="45"/>
        <end position="59"/>
    </location>
</feature>
<gene>
    <name evidence="2" type="ORF">CEXT_195211</name>
</gene>
<dbReference type="EMBL" id="BPLR01007785">
    <property type="protein sequence ID" value="GIY19711.1"/>
    <property type="molecule type" value="Genomic_DNA"/>
</dbReference>
<feature type="region of interest" description="Disordered" evidence="1">
    <location>
        <begin position="36"/>
        <end position="62"/>
    </location>
</feature>
<protein>
    <recommendedName>
        <fullName evidence="4">LAGLIDADG homing endonuclease</fullName>
    </recommendedName>
</protein>
<evidence type="ECO:0000256" key="1">
    <source>
        <dbReference type="SAM" id="MobiDB-lite"/>
    </source>
</evidence>
<sequence length="125" mass="14829">MRYTPSRERVKVKNDVYLSVYSEVFFGLSRYLRKTGWPHGVSKTRTAEKRRTKPSKNEDSTGCLMKVQEKRENLYRYCNCVTHSETMGGYFYRLKDTWLLLGWGKEVNLRLTEKPNYSIVMAIRT</sequence>
<evidence type="ECO:0008006" key="4">
    <source>
        <dbReference type="Google" id="ProtNLM"/>
    </source>
</evidence>
<reference evidence="2 3" key="1">
    <citation type="submission" date="2021-06" db="EMBL/GenBank/DDBJ databases">
        <title>Caerostris extrusa draft genome.</title>
        <authorList>
            <person name="Kono N."/>
            <person name="Arakawa K."/>
        </authorList>
    </citation>
    <scope>NUCLEOTIDE SEQUENCE [LARGE SCALE GENOMIC DNA]</scope>
</reference>
<dbReference type="AlphaFoldDB" id="A0AAV4RFI1"/>
<evidence type="ECO:0000313" key="2">
    <source>
        <dbReference type="EMBL" id="GIY19711.1"/>
    </source>
</evidence>
<accession>A0AAV4RFI1</accession>
<proteinExistence type="predicted"/>
<name>A0AAV4RFI1_CAEEX</name>
<organism evidence="2 3">
    <name type="scientific">Caerostris extrusa</name>
    <name type="common">Bark spider</name>
    <name type="synonym">Caerostris bankana</name>
    <dbReference type="NCBI Taxonomy" id="172846"/>
    <lineage>
        <taxon>Eukaryota</taxon>
        <taxon>Metazoa</taxon>
        <taxon>Ecdysozoa</taxon>
        <taxon>Arthropoda</taxon>
        <taxon>Chelicerata</taxon>
        <taxon>Arachnida</taxon>
        <taxon>Araneae</taxon>
        <taxon>Araneomorphae</taxon>
        <taxon>Entelegynae</taxon>
        <taxon>Araneoidea</taxon>
        <taxon>Araneidae</taxon>
        <taxon>Caerostris</taxon>
    </lineage>
</organism>
<keyword evidence="3" id="KW-1185">Reference proteome</keyword>
<comment type="caution">
    <text evidence="2">The sequence shown here is derived from an EMBL/GenBank/DDBJ whole genome shotgun (WGS) entry which is preliminary data.</text>
</comment>